<dbReference type="Proteomes" id="UP000008363">
    <property type="component" value="Unassembled WGS sequence"/>
</dbReference>
<organism evidence="1 2">
    <name type="scientific">Gordonia rhizosphera NBRC 16068</name>
    <dbReference type="NCBI Taxonomy" id="1108045"/>
    <lineage>
        <taxon>Bacteria</taxon>
        <taxon>Bacillati</taxon>
        <taxon>Actinomycetota</taxon>
        <taxon>Actinomycetes</taxon>
        <taxon>Mycobacteriales</taxon>
        <taxon>Gordoniaceae</taxon>
        <taxon>Gordonia</taxon>
    </lineage>
</organism>
<proteinExistence type="predicted"/>
<sequence>MLPVPWVELVDVANADTSAAARMVHGVYLETGDEHWQLALAAQRDLSRMSRHRAVGMADLLIASVGTHFQVVYQESCIFDCGMFSA</sequence>
<protein>
    <submittedName>
        <fullName evidence="1">Uncharacterized protein</fullName>
    </submittedName>
</protein>
<keyword evidence="2" id="KW-1185">Reference proteome</keyword>
<accession>K6WI67</accession>
<comment type="caution">
    <text evidence="1">The sequence shown here is derived from an EMBL/GenBank/DDBJ whole genome shotgun (WGS) entry which is preliminary data.</text>
</comment>
<gene>
    <name evidence="1" type="ORF">GORHZ_150_00190</name>
</gene>
<reference evidence="1 2" key="1">
    <citation type="submission" date="2012-08" db="EMBL/GenBank/DDBJ databases">
        <title>Whole genome shotgun sequence of Gordonia rhizosphera NBRC 16068.</title>
        <authorList>
            <person name="Takarada H."/>
            <person name="Isaki S."/>
            <person name="Hosoyama A."/>
            <person name="Tsuchikane K."/>
            <person name="Katsumata H."/>
            <person name="Baba S."/>
            <person name="Ohji S."/>
            <person name="Yamazaki S."/>
            <person name="Fujita N."/>
        </authorList>
    </citation>
    <scope>NUCLEOTIDE SEQUENCE [LARGE SCALE GENOMIC DNA]</scope>
    <source>
        <strain evidence="1 2">NBRC 16068</strain>
    </source>
</reference>
<dbReference type="AlphaFoldDB" id="K6WI67"/>
<name>K6WI67_9ACTN</name>
<dbReference type="Gene3D" id="3.40.50.1010">
    <property type="entry name" value="5'-nuclease"/>
    <property type="match status" value="1"/>
</dbReference>
<dbReference type="EMBL" id="BAHC01000150">
    <property type="protein sequence ID" value="GAB91822.1"/>
    <property type="molecule type" value="Genomic_DNA"/>
</dbReference>
<evidence type="ECO:0000313" key="2">
    <source>
        <dbReference type="Proteomes" id="UP000008363"/>
    </source>
</evidence>
<evidence type="ECO:0000313" key="1">
    <source>
        <dbReference type="EMBL" id="GAB91822.1"/>
    </source>
</evidence>
<dbReference type="STRING" id="1108045.GORHZ_150_00190"/>